<name>A0A1H7QK99_9GAMM</name>
<dbReference type="AlphaFoldDB" id="A0A1H7QK99"/>
<dbReference type="OrthoDB" id="4104638at2"/>
<evidence type="ECO:0000313" key="3">
    <source>
        <dbReference type="Proteomes" id="UP000199256"/>
    </source>
</evidence>
<dbReference type="GO" id="GO:0008168">
    <property type="term" value="F:methyltransferase activity"/>
    <property type="evidence" value="ECO:0007669"/>
    <property type="project" value="UniProtKB-KW"/>
</dbReference>
<keyword evidence="2" id="KW-0808">Transferase</keyword>
<evidence type="ECO:0000259" key="1">
    <source>
        <dbReference type="Pfam" id="PF05050"/>
    </source>
</evidence>
<accession>A0A1H7QK99</accession>
<reference evidence="3" key="1">
    <citation type="submission" date="2016-10" db="EMBL/GenBank/DDBJ databases">
        <authorList>
            <person name="Varghese N."/>
            <person name="Submissions S."/>
        </authorList>
    </citation>
    <scope>NUCLEOTIDE SEQUENCE [LARGE SCALE GENOMIC DNA]</scope>
    <source>
        <strain evidence="3">DSM 241</strain>
    </source>
</reference>
<dbReference type="RefSeq" id="WP_090255161.1">
    <property type="nucleotide sequence ID" value="NZ_FOAA01000018.1"/>
</dbReference>
<organism evidence="2 3">
    <name type="scientific">Ectothiorhodospira marina</name>
    <dbReference type="NCBI Taxonomy" id="1396821"/>
    <lineage>
        <taxon>Bacteria</taxon>
        <taxon>Pseudomonadati</taxon>
        <taxon>Pseudomonadota</taxon>
        <taxon>Gammaproteobacteria</taxon>
        <taxon>Chromatiales</taxon>
        <taxon>Ectothiorhodospiraceae</taxon>
        <taxon>Ectothiorhodospira</taxon>
    </lineage>
</organism>
<dbReference type="GO" id="GO:0032259">
    <property type="term" value="P:methylation"/>
    <property type="evidence" value="ECO:0007669"/>
    <property type="project" value="UniProtKB-KW"/>
</dbReference>
<dbReference type="EMBL" id="FOAA01000018">
    <property type="protein sequence ID" value="SEL48551.1"/>
    <property type="molecule type" value="Genomic_DNA"/>
</dbReference>
<dbReference type="InterPro" id="IPR006342">
    <property type="entry name" value="FkbM_mtfrase"/>
</dbReference>
<gene>
    <name evidence="2" type="ORF">SAMN05444515_11821</name>
</gene>
<dbReference type="STRING" id="1396821.SAMN05444515_11821"/>
<dbReference type="PANTHER" id="PTHR34203">
    <property type="entry name" value="METHYLTRANSFERASE, FKBM FAMILY PROTEIN"/>
    <property type="match status" value="1"/>
</dbReference>
<dbReference type="SUPFAM" id="SSF53335">
    <property type="entry name" value="S-adenosyl-L-methionine-dependent methyltransferases"/>
    <property type="match status" value="1"/>
</dbReference>
<proteinExistence type="predicted"/>
<dbReference type="Gene3D" id="3.40.50.150">
    <property type="entry name" value="Vaccinia Virus protein VP39"/>
    <property type="match status" value="1"/>
</dbReference>
<keyword evidence="3" id="KW-1185">Reference proteome</keyword>
<protein>
    <submittedName>
        <fullName evidence="2">Methyltransferase, FkbM family</fullName>
    </submittedName>
</protein>
<dbReference type="Proteomes" id="UP000199256">
    <property type="component" value="Unassembled WGS sequence"/>
</dbReference>
<dbReference type="InterPro" id="IPR052514">
    <property type="entry name" value="SAM-dependent_MTase"/>
</dbReference>
<dbReference type="Pfam" id="PF05050">
    <property type="entry name" value="Methyltransf_21"/>
    <property type="match status" value="1"/>
</dbReference>
<dbReference type="PANTHER" id="PTHR34203:SF15">
    <property type="entry name" value="SLL1173 PROTEIN"/>
    <property type="match status" value="1"/>
</dbReference>
<keyword evidence="2" id="KW-0489">Methyltransferase</keyword>
<sequence length="264" mass="29061">MTMRVRRWLEQGAAGLGLARSLAIYWRPGRQRGLRRLYGPFIRPGDLVFDVGAHVGDRTLAFASLGARVVAVEPQPLPLAWLRWLTRNRQAIQLEAVALDARPGSARLAISRLHPTVSTLAEAWRQALPERHPGFRRVRWEEGITVPVTTLDALIAHHGVPAFCKIDVEGHEARVLAGLSQPLPALSVEFIQGALAQAAACIDRLESLARYEYNVVAGEQRCFLWPQWRPATALHHWLEAGAAGIASGDVYARRTHPVAGLGPT</sequence>
<evidence type="ECO:0000313" key="2">
    <source>
        <dbReference type="EMBL" id="SEL48551.1"/>
    </source>
</evidence>
<dbReference type="InterPro" id="IPR029063">
    <property type="entry name" value="SAM-dependent_MTases_sf"/>
</dbReference>
<dbReference type="NCBIfam" id="TIGR01444">
    <property type="entry name" value="fkbM_fam"/>
    <property type="match status" value="1"/>
</dbReference>
<feature type="domain" description="Methyltransferase FkbM" evidence="1">
    <location>
        <begin position="50"/>
        <end position="182"/>
    </location>
</feature>